<dbReference type="EC" id="7.-.-.-" evidence="6"/>
<comment type="subcellular location">
    <subcellularLocation>
        <location evidence="6">Cell inner membrane</location>
        <topology evidence="6">Single-pass membrane protein</topology>
    </subcellularLocation>
</comment>
<dbReference type="HAMAP" id="MF_00479">
    <property type="entry name" value="RsxG_RnfG"/>
    <property type="match status" value="1"/>
</dbReference>
<accession>A0ABX1R2N5</accession>
<comment type="similarity">
    <text evidence="6">Belongs to the RnfG family.</text>
</comment>
<dbReference type="InterPro" id="IPR010209">
    <property type="entry name" value="Ion_transpt_RnfG/RsxG"/>
</dbReference>
<reference evidence="8 9" key="1">
    <citation type="submission" date="2020-03" db="EMBL/GenBank/DDBJ databases">
        <title>Alteromonas ponticola sp. nov., isolated from seawater.</title>
        <authorList>
            <person name="Yoon J.-H."/>
            <person name="Kim Y.-O."/>
        </authorList>
    </citation>
    <scope>NUCLEOTIDE SEQUENCE [LARGE SCALE GENOMIC DNA]</scope>
    <source>
        <strain evidence="8 9">MYP5</strain>
    </source>
</reference>
<dbReference type="NCBIfam" id="TIGR01947">
    <property type="entry name" value="rnfG"/>
    <property type="match status" value="1"/>
</dbReference>
<dbReference type="PANTHER" id="PTHR36118:SF1">
    <property type="entry name" value="ION-TRANSLOCATING OXIDOREDUCTASE COMPLEX SUBUNIT G"/>
    <property type="match status" value="1"/>
</dbReference>
<keyword evidence="5 6" id="KW-0249">Electron transport</keyword>
<organism evidence="8 9">
    <name type="scientific">Alteromonas ponticola</name>
    <dbReference type="NCBI Taxonomy" id="2720613"/>
    <lineage>
        <taxon>Bacteria</taxon>
        <taxon>Pseudomonadati</taxon>
        <taxon>Pseudomonadota</taxon>
        <taxon>Gammaproteobacteria</taxon>
        <taxon>Alteromonadales</taxon>
        <taxon>Alteromonadaceae</taxon>
        <taxon>Alteromonas/Salinimonas group</taxon>
        <taxon>Alteromonas</taxon>
    </lineage>
</organism>
<evidence type="ECO:0000256" key="2">
    <source>
        <dbReference type="ARBA" id="ARBA00022553"/>
    </source>
</evidence>
<keyword evidence="6" id="KW-1003">Cell membrane</keyword>
<protein>
    <recommendedName>
        <fullName evidence="6">Ion-translocating oxidoreductase complex subunit G</fullName>
        <ecNumber evidence="6">7.-.-.-</ecNumber>
    </recommendedName>
    <alternativeName>
        <fullName evidence="6">Rnf electron transport complex subunit G</fullName>
    </alternativeName>
</protein>
<keyword evidence="6" id="KW-0997">Cell inner membrane</keyword>
<dbReference type="SMART" id="SM00900">
    <property type="entry name" value="FMN_bind"/>
    <property type="match status" value="1"/>
</dbReference>
<dbReference type="RefSeq" id="WP_169210355.1">
    <property type="nucleotide sequence ID" value="NZ_JAATNW010000003.1"/>
</dbReference>
<gene>
    <name evidence="8" type="primary">rsxG</name>
    <name evidence="6" type="synonym">rnfG</name>
    <name evidence="8" type="ORF">HCJ96_05675</name>
</gene>
<keyword evidence="4 6" id="KW-0288">FMN</keyword>
<keyword evidence="6" id="KW-0472">Membrane</keyword>
<evidence type="ECO:0000313" key="9">
    <source>
        <dbReference type="Proteomes" id="UP000709336"/>
    </source>
</evidence>
<dbReference type="NCBIfam" id="NF002519">
    <property type="entry name" value="PRK01908.1"/>
    <property type="match status" value="1"/>
</dbReference>
<evidence type="ECO:0000256" key="6">
    <source>
        <dbReference type="HAMAP-Rule" id="MF_00479"/>
    </source>
</evidence>
<name>A0ABX1R2N5_9ALTE</name>
<evidence type="ECO:0000313" key="8">
    <source>
        <dbReference type="EMBL" id="NMH59503.1"/>
    </source>
</evidence>
<comment type="cofactor">
    <cofactor evidence="6">
        <name>FMN</name>
        <dbReference type="ChEBI" id="CHEBI:58210"/>
    </cofactor>
</comment>
<evidence type="ECO:0000259" key="7">
    <source>
        <dbReference type="SMART" id="SM00900"/>
    </source>
</evidence>
<keyword evidence="2 6" id="KW-0597">Phosphoprotein</keyword>
<dbReference type="InterPro" id="IPR007329">
    <property type="entry name" value="FMN-bd"/>
</dbReference>
<comment type="subunit">
    <text evidence="6">The complex is composed of six subunits: RnfA, RnfB, RnfC, RnfD, RnfE and RnfG.</text>
</comment>
<sequence length="211" mass="23050">MFSTLYKNGGMLALFAVVTTALISLTFATTESRITEQQKKRLLSVLTEVVPERFYDNSFYNDCILIQSALLGTSEAQVVYRARLQGDPSALALETTAPDGYSGNIHLVVGIDTNLNVLGVRTVEHKETPGLGDKIELAISDWILSFNGKSLTDPSPSNWAVKKDGGRFDQFTGATITPRAVVNAVQNTLIFVRDNQQALFEQTNDCEVEGA</sequence>
<keyword evidence="6" id="KW-1133">Transmembrane helix</keyword>
<keyword evidence="3 6" id="KW-0285">Flavoprotein</keyword>
<evidence type="ECO:0000256" key="4">
    <source>
        <dbReference type="ARBA" id="ARBA00022643"/>
    </source>
</evidence>
<evidence type="ECO:0000256" key="1">
    <source>
        <dbReference type="ARBA" id="ARBA00022448"/>
    </source>
</evidence>
<evidence type="ECO:0000256" key="3">
    <source>
        <dbReference type="ARBA" id="ARBA00022630"/>
    </source>
</evidence>
<dbReference type="PIRSF" id="PIRSF006091">
    <property type="entry name" value="E_trnsport_RnfG"/>
    <property type="match status" value="1"/>
</dbReference>
<keyword evidence="6" id="KW-0812">Transmembrane</keyword>
<feature type="domain" description="FMN-binding" evidence="7">
    <location>
        <begin position="100"/>
        <end position="192"/>
    </location>
</feature>
<proteinExistence type="inferred from homology"/>
<dbReference type="Proteomes" id="UP000709336">
    <property type="component" value="Unassembled WGS sequence"/>
</dbReference>
<keyword evidence="1 6" id="KW-0813">Transport</keyword>
<dbReference type="EMBL" id="JAATNW010000003">
    <property type="protein sequence ID" value="NMH59503.1"/>
    <property type="molecule type" value="Genomic_DNA"/>
</dbReference>
<comment type="caution">
    <text evidence="8">The sequence shown here is derived from an EMBL/GenBank/DDBJ whole genome shotgun (WGS) entry which is preliminary data.</text>
</comment>
<keyword evidence="6" id="KW-1278">Translocase</keyword>
<comment type="function">
    <text evidence="6">Part of a membrane-bound complex that couples electron transfer with translocation of ions across the membrane.</text>
</comment>
<evidence type="ECO:0000256" key="5">
    <source>
        <dbReference type="ARBA" id="ARBA00022982"/>
    </source>
</evidence>
<dbReference type="PANTHER" id="PTHR36118">
    <property type="entry name" value="ION-TRANSLOCATING OXIDOREDUCTASE COMPLEX SUBUNIT G"/>
    <property type="match status" value="1"/>
</dbReference>
<dbReference type="Pfam" id="PF04205">
    <property type="entry name" value="FMN_bind"/>
    <property type="match status" value="1"/>
</dbReference>
<feature type="modified residue" description="FMN phosphoryl threonine" evidence="6">
    <location>
        <position position="175"/>
    </location>
</feature>
<keyword evidence="9" id="KW-1185">Reference proteome</keyword>